<sequence length="1417" mass="166003">MAYSHHLLPLADYLYKLYKSQSLCDLSIITKNGTTVLAHKLVVAAFSETVRTEVEKWKDLPQVSIVVDCETAVLKEILDFLYIGNCHLHEELFPLLQQASHSLQIPSLQKYLKEKGPTSRKSLKINPSEAKQKRETKALPNKENLRSRRNKNPKKDEQFEWSDDLQEPDEAWVLGDDIPTAAEDDSNDGDALWENEVEVRNEPRTSRRKSKPGKLDKLIIQAYVRLERIDASVKQPSLNNTSRSTGPNKDSVHTVKKSLIPMKERKNRYTRENLRNLAKTKRTRNKNRHPLMNHSKHSIEKIKHSMNNLKKSPAELLAFKLKKLYEKHHKDIQVKRVGYSCKICKVWHKNISRIKFHINVKHRNIQPRKRKFANKTKKKGSFEEKKKRIERIKQKIKNCECFRCDRTYKLVRGLATHLVEKHKISFERAQKLTGYPKYFKYQNSTCHTCDECKMEFSLLNEFRAHCRKVHKKKRLEPDMSCTYKKCSQKFLSMAKLKEHLVKFHKQKNVSIKCRQGRVSARVDKQDITTRLQKQRRILEDLSVSSKEEQVKRKKEESFIKEINELSEITESQRSSYPKKKIKYNVVLPSKKYRCNRCPKSSVCRNKLIHKNHREIRHKKILVSKVFESQLVLKKRICQSFSCVKFVNKNPNNLTPKSKEDVPNMTNTTHSGVPSQKPNALEQRDMSSHVQALRHSIANEHNSVDFLPFQAPNTTSQFGGYLSLLQDSSLNEQSGLFEFSNACNNDFPGSLQKQSNGKQKRCKRNQFTCLKCGLSFHYYSSASLHFKKKHHKHHLGQRTVFSSLKKHVNLRSVLFSRKSLLKTSTFQLQFAEERSTTCEICEKTFSHVRSLARHLQNTHCCTFEQTRSSTGYPSKIAKKKEEITCVDCKKTFTNIRNLATHLQNVHKYTFEQAREATGYPAFIRVTKLTKKKKTKCEKCSEIFETMKDFRVHEVIVHGLPCKYCGEKFLHLVSLKKHGIRDHPEHFDEFEEMKATSKAWILDEDENENTEDENYKCDNCDFSTRKLNILTVHVMEVHPEVQHHCPTCGYSFRSQYSVDLHTSKHHGEAEKKKPVCIFCSKKFLRKRFLRIHQFKAHGILHPDVKQYKCDAEGCIKIAYTATELRQHKRNHTAEKRFPCQQCNFVCAHRHRLLRHVRTVHLQLKPALCESCGKSFTTEQHMKEHIRRYHTNDYYELQCDYCSFQCGVRNQLQTHVWNQHQMKMAGDSRQYYQCDRCPYQTPLKCKFNNHMNGHNNIRNYVCDQCDSRFVTSSTLRTHKQWKHSSKEEDKICSHCGYKTKTSNKLNEHIRVQHQLKGVKPYHCTYCDFKCATGGNCRKHIMAKHKDLPVHYTCDTEYLEIARMARQEGNTNPLIVHTANDTLSDNQIVQSPATFTQIVPNFEQLPPADHLMFDPVRYEKL</sequence>
<dbReference type="PROSITE" id="PS50157">
    <property type="entry name" value="ZINC_FINGER_C2H2_2"/>
    <property type="match status" value="9"/>
</dbReference>
<feature type="domain" description="BTB" evidence="7">
    <location>
        <begin position="24"/>
        <end position="90"/>
    </location>
</feature>
<dbReference type="PANTHER" id="PTHR24403">
    <property type="entry name" value="ZINC FINGER PROTEIN"/>
    <property type="match status" value="1"/>
</dbReference>
<keyword evidence="1" id="KW-0479">Metal-binding</keyword>
<feature type="domain" description="C2H2-type" evidence="8">
    <location>
        <begin position="1041"/>
        <end position="1068"/>
    </location>
</feature>
<dbReference type="GO" id="GO:0010468">
    <property type="term" value="P:regulation of gene expression"/>
    <property type="evidence" value="ECO:0007669"/>
    <property type="project" value="TreeGrafter"/>
</dbReference>
<dbReference type="Pfam" id="PF00096">
    <property type="entry name" value="zf-C2H2"/>
    <property type="match status" value="3"/>
</dbReference>
<evidence type="ECO:0000256" key="4">
    <source>
        <dbReference type="ARBA" id="ARBA00022833"/>
    </source>
</evidence>
<reference evidence="9" key="1">
    <citation type="submission" date="2018-11" db="EMBL/GenBank/DDBJ databases">
        <authorList>
            <person name="Alioto T."/>
            <person name="Alioto T."/>
        </authorList>
    </citation>
    <scope>NUCLEOTIDE SEQUENCE</scope>
</reference>
<feature type="domain" description="C2H2-type" evidence="8">
    <location>
        <begin position="1164"/>
        <end position="1192"/>
    </location>
</feature>
<feature type="domain" description="C2H2-type" evidence="8">
    <location>
        <begin position="447"/>
        <end position="475"/>
    </location>
</feature>
<evidence type="ECO:0000256" key="1">
    <source>
        <dbReference type="ARBA" id="ARBA00022723"/>
    </source>
</evidence>
<evidence type="ECO:0000259" key="8">
    <source>
        <dbReference type="PROSITE" id="PS50157"/>
    </source>
</evidence>
<feature type="compositionally biased region" description="Acidic residues" evidence="6">
    <location>
        <begin position="182"/>
        <end position="196"/>
    </location>
</feature>
<dbReference type="GO" id="GO:0008270">
    <property type="term" value="F:zinc ion binding"/>
    <property type="evidence" value="ECO:0007669"/>
    <property type="project" value="UniProtKB-KW"/>
</dbReference>
<dbReference type="PROSITE" id="PS00028">
    <property type="entry name" value="ZINC_FINGER_C2H2_1"/>
    <property type="match status" value="12"/>
</dbReference>
<feature type="region of interest" description="Disordered" evidence="6">
    <location>
        <begin position="235"/>
        <end position="254"/>
    </location>
</feature>
<feature type="domain" description="C2H2-type" evidence="8">
    <location>
        <begin position="1105"/>
        <end position="1134"/>
    </location>
</feature>
<proteinExistence type="predicted"/>
<dbReference type="SUPFAM" id="SSF57667">
    <property type="entry name" value="beta-beta-alpha zinc fingers"/>
    <property type="match status" value="5"/>
</dbReference>
<dbReference type="Proteomes" id="UP000596742">
    <property type="component" value="Unassembled WGS sequence"/>
</dbReference>
<comment type="caution">
    <text evidence="9">The sequence shown here is derived from an EMBL/GenBank/DDBJ whole genome shotgun (WGS) entry which is preliminary data.</text>
</comment>
<evidence type="ECO:0000313" key="10">
    <source>
        <dbReference type="Proteomes" id="UP000596742"/>
    </source>
</evidence>
<evidence type="ECO:0000256" key="3">
    <source>
        <dbReference type="ARBA" id="ARBA00022771"/>
    </source>
</evidence>
<feature type="region of interest" description="Disordered" evidence="6">
    <location>
        <begin position="653"/>
        <end position="679"/>
    </location>
</feature>
<feature type="compositionally biased region" description="Polar residues" evidence="6">
    <location>
        <begin position="235"/>
        <end position="248"/>
    </location>
</feature>
<dbReference type="Pfam" id="PF00651">
    <property type="entry name" value="BTB"/>
    <property type="match status" value="1"/>
</dbReference>
<feature type="compositionally biased region" description="Polar residues" evidence="6">
    <location>
        <begin position="663"/>
        <end position="677"/>
    </location>
</feature>
<evidence type="ECO:0000256" key="5">
    <source>
        <dbReference type="PROSITE-ProRule" id="PRU00042"/>
    </source>
</evidence>
<feature type="domain" description="C2H2-type" evidence="8">
    <location>
        <begin position="882"/>
        <end position="905"/>
    </location>
</feature>
<dbReference type="Gene3D" id="3.30.710.10">
    <property type="entry name" value="Potassium Channel Kv1.1, Chain A"/>
    <property type="match status" value="1"/>
</dbReference>
<accession>A0A8B6GC29</accession>
<dbReference type="GO" id="GO:0005634">
    <property type="term" value="C:nucleus"/>
    <property type="evidence" value="ECO:0007669"/>
    <property type="project" value="TreeGrafter"/>
</dbReference>
<keyword evidence="4" id="KW-0862">Zinc</keyword>
<dbReference type="PANTHER" id="PTHR24403:SF67">
    <property type="entry name" value="FI01116P-RELATED"/>
    <property type="match status" value="1"/>
</dbReference>
<dbReference type="Gene3D" id="3.30.160.60">
    <property type="entry name" value="Classic Zinc Finger"/>
    <property type="match status" value="8"/>
</dbReference>
<feature type="domain" description="C2H2-type" evidence="8">
    <location>
        <begin position="1135"/>
        <end position="1163"/>
    </location>
</feature>
<dbReference type="InterPro" id="IPR000210">
    <property type="entry name" value="BTB/POZ_dom"/>
</dbReference>
<gene>
    <name evidence="9" type="ORF">MGAL_10B092392A</name>
</gene>
<feature type="domain" description="C2H2-type" evidence="8">
    <location>
        <begin position="1257"/>
        <end position="1285"/>
    </location>
</feature>
<feature type="region of interest" description="Disordered" evidence="6">
    <location>
        <begin position="114"/>
        <end position="163"/>
    </location>
</feature>
<keyword evidence="10" id="KW-1185">Reference proteome</keyword>
<organism evidence="9 10">
    <name type="scientific">Mytilus galloprovincialis</name>
    <name type="common">Mediterranean mussel</name>
    <dbReference type="NCBI Taxonomy" id="29158"/>
    <lineage>
        <taxon>Eukaryota</taxon>
        <taxon>Metazoa</taxon>
        <taxon>Spiralia</taxon>
        <taxon>Lophotrochozoa</taxon>
        <taxon>Mollusca</taxon>
        <taxon>Bivalvia</taxon>
        <taxon>Autobranchia</taxon>
        <taxon>Pteriomorphia</taxon>
        <taxon>Mytilida</taxon>
        <taxon>Mytiloidea</taxon>
        <taxon>Mytilidae</taxon>
        <taxon>Mytilinae</taxon>
        <taxon>Mytilus</taxon>
    </lineage>
</organism>
<feature type="domain" description="C2H2-type" evidence="8">
    <location>
        <begin position="766"/>
        <end position="798"/>
    </location>
</feature>
<feature type="region of interest" description="Disordered" evidence="6">
    <location>
        <begin position="179"/>
        <end position="213"/>
    </location>
</feature>
<dbReference type="OrthoDB" id="6113849at2759"/>
<dbReference type="CDD" id="cd18186">
    <property type="entry name" value="BTB_POZ_ZBTB_KLHL-like"/>
    <property type="match status" value="1"/>
</dbReference>
<dbReference type="InterPro" id="IPR013087">
    <property type="entry name" value="Znf_C2H2_type"/>
</dbReference>
<feature type="domain" description="C2H2-type" evidence="8">
    <location>
        <begin position="835"/>
        <end position="858"/>
    </location>
</feature>
<dbReference type="EMBL" id="UYJE01008174">
    <property type="protein sequence ID" value="VDI61746.1"/>
    <property type="molecule type" value="Genomic_DNA"/>
</dbReference>
<dbReference type="SMART" id="SM00355">
    <property type="entry name" value="ZnF_C2H2"/>
    <property type="match status" value="21"/>
</dbReference>
<keyword evidence="3 5" id="KW-0863">Zinc-finger</keyword>
<evidence type="ECO:0000256" key="6">
    <source>
        <dbReference type="SAM" id="MobiDB-lite"/>
    </source>
</evidence>
<dbReference type="InterPro" id="IPR011333">
    <property type="entry name" value="SKP1/BTB/POZ_sf"/>
</dbReference>
<protein>
    <submittedName>
        <fullName evidence="9">Uncharacterized protein</fullName>
    </submittedName>
</protein>
<evidence type="ECO:0000256" key="2">
    <source>
        <dbReference type="ARBA" id="ARBA00022737"/>
    </source>
</evidence>
<dbReference type="SUPFAM" id="SSF54695">
    <property type="entry name" value="POZ domain"/>
    <property type="match status" value="1"/>
</dbReference>
<evidence type="ECO:0000259" key="7">
    <source>
        <dbReference type="PROSITE" id="PS50097"/>
    </source>
</evidence>
<keyword evidence="2" id="KW-0677">Repeat</keyword>
<dbReference type="InterPro" id="IPR050688">
    <property type="entry name" value="Zinc_finger/UBP_domain"/>
</dbReference>
<name>A0A8B6GC29_MYTGA</name>
<evidence type="ECO:0000313" key="9">
    <source>
        <dbReference type="EMBL" id="VDI61746.1"/>
    </source>
</evidence>
<dbReference type="InterPro" id="IPR036236">
    <property type="entry name" value="Znf_C2H2_sf"/>
</dbReference>
<dbReference type="PROSITE" id="PS50097">
    <property type="entry name" value="BTB"/>
    <property type="match status" value="1"/>
</dbReference>